<dbReference type="RefSeq" id="WP_197919818.1">
    <property type="nucleotide sequence ID" value="NZ_CAWPTA010000006.1"/>
</dbReference>
<name>A0ABS0MZI4_9SPHN</name>
<keyword evidence="2" id="KW-1185">Reference proteome</keyword>
<organism evidence="1 2">
    <name type="scientific">Aurantiacibacter sediminis</name>
    <dbReference type="NCBI Taxonomy" id="2793064"/>
    <lineage>
        <taxon>Bacteria</taxon>
        <taxon>Pseudomonadati</taxon>
        <taxon>Pseudomonadota</taxon>
        <taxon>Alphaproteobacteria</taxon>
        <taxon>Sphingomonadales</taxon>
        <taxon>Erythrobacteraceae</taxon>
        <taxon>Aurantiacibacter</taxon>
    </lineage>
</organism>
<protein>
    <recommendedName>
        <fullName evidence="3">DUF4145 domain-containing protein</fullName>
    </recommendedName>
</protein>
<comment type="caution">
    <text evidence="1">The sequence shown here is derived from an EMBL/GenBank/DDBJ whole genome shotgun (WGS) entry which is preliminary data.</text>
</comment>
<sequence length="322" mass="36544">MDLTEIIHGAIEDLPAGDFMPGLRSIQRHIAVAIKHFEREDDGELDSCTDAIYRCNQAFEGGLKEAYRVLAGKDPSKLTPFKIEEYLEKEKLIRPRALKQLTRYREDYRNPSTHDYKLDFDADEALLAIVSVSAFTKLLVNQIAGKIAFDAGKSSSKKVSKTTIKSVEQFGVFVAEFVRKKLGESPEFEASDRTRTRLFLDGALNGAGIETQFNLDPDEDEEEDFPWNSLAFLGEYVCPLEVRYLHMCSVEVSFAWVKSKMVEDGLTSAVLVFYENHGSTEYRIAKHEIEGVGHIQVVYPSELRKNLREVDRKPYEELTVGD</sequence>
<accession>A0ABS0MZI4</accession>
<dbReference type="EMBL" id="JAEANY010000001">
    <property type="protein sequence ID" value="MBH5321125.1"/>
    <property type="molecule type" value="Genomic_DNA"/>
</dbReference>
<evidence type="ECO:0008006" key="3">
    <source>
        <dbReference type="Google" id="ProtNLM"/>
    </source>
</evidence>
<evidence type="ECO:0000313" key="1">
    <source>
        <dbReference type="EMBL" id="MBH5321125.1"/>
    </source>
</evidence>
<evidence type="ECO:0000313" key="2">
    <source>
        <dbReference type="Proteomes" id="UP000602442"/>
    </source>
</evidence>
<gene>
    <name evidence="1" type="ORF">I5L03_00840</name>
</gene>
<proteinExistence type="predicted"/>
<reference evidence="1 2" key="1">
    <citation type="submission" date="2020-11" db="EMBL/GenBank/DDBJ databases">
        <title>Erythrobacter sediminis sp. nov., a marine bacterium from a tidal flat of Garorim Bay.</title>
        <authorList>
            <person name="Kim D."/>
            <person name="Yoo Y."/>
            <person name="Kim J.-J."/>
        </authorList>
    </citation>
    <scope>NUCLEOTIDE SEQUENCE [LARGE SCALE GENOMIC DNA]</scope>
    <source>
        <strain evidence="1 2">JGD-13</strain>
    </source>
</reference>
<dbReference type="Proteomes" id="UP000602442">
    <property type="component" value="Unassembled WGS sequence"/>
</dbReference>